<dbReference type="GO" id="GO:0005085">
    <property type="term" value="F:guanyl-nucleotide exchange factor activity"/>
    <property type="evidence" value="ECO:0007669"/>
    <property type="project" value="InterPro"/>
</dbReference>
<gene>
    <name evidence="3" type="primary">KNDC1</name>
</gene>
<dbReference type="GO" id="GO:0048814">
    <property type="term" value="P:regulation of dendrite morphogenesis"/>
    <property type="evidence" value="ECO:0007669"/>
    <property type="project" value="TreeGrafter"/>
</dbReference>
<keyword evidence="3" id="KW-0418">Kinase</keyword>
<accession>A0A1A7XUE1</accession>
<evidence type="ECO:0000259" key="2">
    <source>
        <dbReference type="PROSITE" id="PS51377"/>
    </source>
</evidence>
<dbReference type="FunFam" id="1.10.510.10:FF:000529">
    <property type="entry name" value="Kinase non-catalytic C-lobe domain-containing 1"/>
    <property type="match status" value="1"/>
</dbReference>
<dbReference type="GO" id="GO:0032045">
    <property type="term" value="C:guanyl-nucleotide exchange factor complex"/>
    <property type="evidence" value="ECO:0007669"/>
    <property type="project" value="TreeGrafter"/>
</dbReference>
<dbReference type="EMBL" id="HADW01020000">
    <property type="protein sequence ID" value="SBP21400.1"/>
    <property type="molecule type" value="Transcribed_RNA"/>
</dbReference>
<dbReference type="SMART" id="SM00750">
    <property type="entry name" value="KIND"/>
    <property type="match status" value="1"/>
</dbReference>
<dbReference type="GO" id="GO:0043025">
    <property type="term" value="C:neuronal cell body"/>
    <property type="evidence" value="ECO:0007669"/>
    <property type="project" value="TreeGrafter"/>
</dbReference>
<reference evidence="3" key="1">
    <citation type="submission" date="2016-05" db="EMBL/GenBank/DDBJ databases">
        <authorList>
            <person name="Lavstsen T."/>
            <person name="Jespersen J.S."/>
        </authorList>
    </citation>
    <scope>NUCLEOTIDE SEQUENCE</scope>
    <source>
        <tissue evidence="3">Brain</tissue>
    </source>
</reference>
<keyword evidence="3" id="KW-0808">Transferase</keyword>
<dbReference type="GO" id="GO:0016301">
    <property type="term" value="F:kinase activity"/>
    <property type="evidence" value="ECO:0007669"/>
    <property type="project" value="UniProtKB-KW"/>
</dbReference>
<dbReference type="InterPro" id="IPR011009">
    <property type="entry name" value="Kinase-like_dom_sf"/>
</dbReference>
<reference evidence="3" key="2">
    <citation type="submission" date="2016-06" db="EMBL/GenBank/DDBJ databases">
        <title>The genome of a short-lived fish provides insights into sex chromosome evolution and the genetic control of aging.</title>
        <authorList>
            <person name="Reichwald K."/>
            <person name="Felder M."/>
            <person name="Petzold A."/>
            <person name="Koch P."/>
            <person name="Groth M."/>
            <person name="Platzer M."/>
        </authorList>
    </citation>
    <scope>NUCLEOTIDE SEQUENCE</scope>
    <source>
        <tissue evidence="3">Brain</tissue>
    </source>
</reference>
<dbReference type="Gene3D" id="1.10.510.10">
    <property type="entry name" value="Transferase(Phosphotransferase) domain 1"/>
    <property type="match status" value="1"/>
</dbReference>
<dbReference type="GO" id="GO:0007264">
    <property type="term" value="P:small GTPase-mediated signal transduction"/>
    <property type="evidence" value="ECO:0007669"/>
    <property type="project" value="InterPro"/>
</dbReference>
<proteinExistence type="predicted"/>
<dbReference type="PROSITE" id="PS51377">
    <property type="entry name" value="KIND"/>
    <property type="match status" value="1"/>
</dbReference>
<evidence type="ECO:0000256" key="1">
    <source>
        <dbReference type="ARBA" id="ARBA00022737"/>
    </source>
</evidence>
<dbReference type="AlphaFoldDB" id="A0A1A7XUE1"/>
<name>A0A1A7XUE1_9TELE</name>
<sequence length="194" mass="21512">METSGGEAADAYLRKDEETDGFYDLEHLPPLLEDEENVSLADVLSLRDSCLCEEEVWAVCAECVVALQSIRPSHLFYTLCITPDTLAFNTHGNVCFMEQLSDDPEGSFVPPEFDTTGSTFEGHIYSLGSTLTAALNFVIEPELQADLGQEIQKLLQQMQEENPEDRPLLEVGQSEVSLRQMNLCPTAASSGRFR</sequence>
<feature type="domain" description="KIND" evidence="2">
    <location>
        <begin position="38"/>
        <end position="194"/>
    </location>
</feature>
<keyword evidence="1" id="KW-0677">Repeat</keyword>
<dbReference type="SUPFAM" id="SSF56112">
    <property type="entry name" value="Protein kinase-like (PK-like)"/>
    <property type="match status" value="1"/>
</dbReference>
<dbReference type="PANTHER" id="PTHR21560">
    <property type="entry name" value="VERY KIND PROTEIN"/>
    <property type="match status" value="1"/>
</dbReference>
<protein>
    <submittedName>
        <fullName evidence="3">Kinase non-catalytic C-lobe domain (KIND) containing 1</fullName>
    </submittedName>
</protein>
<organism evidence="3">
    <name type="scientific">Iconisemion striatum</name>
    <dbReference type="NCBI Taxonomy" id="60296"/>
    <lineage>
        <taxon>Eukaryota</taxon>
        <taxon>Metazoa</taxon>
        <taxon>Chordata</taxon>
        <taxon>Craniata</taxon>
        <taxon>Vertebrata</taxon>
        <taxon>Euteleostomi</taxon>
        <taxon>Actinopterygii</taxon>
        <taxon>Neopterygii</taxon>
        <taxon>Teleostei</taxon>
        <taxon>Neoteleostei</taxon>
        <taxon>Acanthomorphata</taxon>
        <taxon>Ovalentaria</taxon>
        <taxon>Atherinomorphae</taxon>
        <taxon>Cyprinodontiformes</taxon>
        <taxon>Nothobranchiidae</taxon>
        <taxon>Iconisemion</taxon>
    </lineage>
</organism>
<evidence type="ECO:0000313" key="3">
    <source>
        <dbReference type="EMBL" id="SBP21400.1"/>
    </source>
</evidence>
<dbReference type="InterPro" id="IPR011019">
    <property type="entry name" value="KIND_dom"/>
</dbReference>
<dbReference type="Pfam" id="PF16474">
    <property type="entry name" value="KIND"/>
    <property type="match status" value="1"/>
</dbReference>
<dbReference type="GO" id="GO:0030425">
    <property type="term" value="C:dendrite"/>
    <property type="evidence" value="ECO:0007669"/>
    <property type="project" value="TreeGrafter"/>
</dbReference>
<dbReference type="InterPro" id="IPR029899">
    <property type="entry name" value="KNDC1"/>
</dbReference>
<dbReference type="PANTHER" id="PTHR21560:SF0">
    <property type="entry name" value="KINASE NON-CATALYTIC C-LOBE DOMAIN-CONTAINING PROTEIN 1"/>
    <property type="match status" value="1"/>
</dbReference>